<keyword evidence="5 6" id="KW-0411">Iron-sulfur</keyword>
<evidence type="ECO:0000313" key="8">
    <source>
        <dbReference type="EMBL" id="QAR34494.1"/>
    </source>
</evidence>
<sequence>MKEARFYEPRENNSVRCVLCPHECLINNGKHGICLIRKNINGKLFQTAYGEISALALDPIEKKPLYHFHPGSSVLSIGTNGCNFRCDFCQNWHISTAETPRQKTTAAELLKMAEQSESIGIAFTYNEPTIWYEFVSDCAADFKKQGLKNVIVSNGYINKEPLRELIPLIDAANIDLKGFTEGFYKETLGSLEPVKNTIRTLYESGVSVEVTNLIIPTKNDDEETFLSMCGWLASVSPDIPLHLSAYFPAYKSAILPTEPETVIKMKEIAEKHLNYVYAGNLRHEKNDSLCPHCKAVLVKRNGYEVKSYLKTNRCPECGKQLYFCV</sequence>
<evidence type="ECO:0000256" key="3">
    <source>
        <dbReference type="ARBA" id="ARBA00022723"/>
    </source>
</evidence>
<evidence type="ECO:0000256" key="5">
    <source>
        <dbReference type="ARBA" id="ARBA00023014"/>
    </source>
</evidence>
<evidence type="ECO:0000256" key="1">
    <source>
        <dbReference type="ARBA" id="ARBA00022485"/>
    </source>
</evidence>
<keyword evidence="1" id="KW-0004">4Fe-4S</keyword>
<feature type="domain" description="Radical SAM core" evidence="7">
    <location>
        <begin position="67"/>
        <end position="278"/>
    </location>
</feature>
<dbReference type="SFLD" id="SFLDS00029">
    <property type="entry name" value="Radical_SAM"/>
    <property type="match status" value="1"/>
</dbReference>
<evidence type="ECO:0000259" key="7">
    <source>
        <dbReference type="PROSITE" id="PS51918"/>
    </source>
</evidence>
<keyword evidence="2 6" id="KW-0949">S-adenosyl-L-methionine</keyword>
<dbReference type="GO" id="GO:0003824">
    <property type="term" value="F:catalytic activity"/>
    <property type="evidence" value="ECO:0007669"/>
    <property type="project" value="InterPro"/>
</dbReference>
<dbReference type="Pfam" id="PF04055">
    <property type="entry name" value="Radical_SAM"/>
    <property type="match status" value="1"/>
</dbReference>
<evidence type="ECO:0000256" key="4">
    <source>
        <dbReference type="ARBA" id="ARBA00023004"/>
    </source>
</evidence>
<organism evidence="8 9">
    <name type="scientific">Geovibrio thiophilus</name>
    <dbReference type="NCBI Taxonomy" id="139438"/>
    <lineage>
        <taxon>Bacteria</taxon>
        <taxon>Pseudomonadati</taxon>
        <taxon>Deferribacterota</taxon>
        <taxon>Deferribacteres</taxon>
        <taxon>Deferribacterales</taxon>
        <taxon>Geovibrionaceae</taxon>
        <taxon>Geovibrio</taxon>
    </lineage>
</organism>
<dbReference type="PANTHER" id="PTHR30352">
    <property type="entry name" value="PYRUVATE FORMATE-LYASE-ACTIVATING ENZYME"/>
    <property type="match status" value="1"/>
</dbReference>
<keyword evidence="3 6" id="KW-0479">Metal-binding</keyword>
<dbReference type="NCBIfam" id="TIGR04337">
    <property type="entry name" value="AmmeMemoSam_rS"/>
    <property type="match status" value="1"/>
</dbReference>
<dbReference type="EMBL" id="CP035108">
    <property type="protein sequence ID" value="QAR34494.1"/>
    <property type="molecule type" value="Genomic_DNA"/>
</dbReference>
<feature type="binding site" evidence="6">
    <location>
        <position position="89"/>
    </location>
    <ligand>
        <name>[4Fe-4S] cluster</name>
        <dbReference type="ChEBI" id="CHEBI:49883"/>
        <note>4Fe-4S-S-AdoMet</note>
    </ligand>
</feature>
<dbReference type="KEGG" id="gtl:EP073_08060"/>
<comment type="cofactor">
    <cofactor evidence="6">
        <name>[4Fe-4S] cluster</name>
        <dbReference type="ChEBI" id="CHEBI:49883"/>
    </cofactor>
    <text evidence="6">Binds 1 [4Fe-4S] cluster. The cluster is coordinated with 3 cysteines and an exchangeable S-adenosyl-L-methionine.</text>
</comment>
<evidence type="ECO:0000313" key="9">
    <source>
        <dbReference type="Proteomes" id="UP000287502"/>
    </source>
</evidence>
<name>A0A3R5X4U1_9BACT</name>
<evidence type="ECO:0000256" key="2">
    <source>
        <dbReference type="ARBA" id="ARBA00022691"/>
    </source>
</evidence>
<feature type="binding site" evidence="6">
    <location>
        <position position="82"/>
    </location>
    <ligand>
        <name>[4Fe-4S] cluster</name>
        <dbReference type="ChEBI" id="CHEBI:49883"/>
        <note>4Fe-4S-S-AdoMet</note>
    </ligand>
</feature>
<dbReference type="Proteomes" id="UP000287502">
    <property type="component" value="Chromosome"/>
</dbReference>
<dbReference type="PIRSF" id="PIRSF004869">
    <property type="entry name" value="PflX_prd"/>
    <property type="match status" value="1"/>
</dbReference>
<dbReference type="InterPro" id="IPR016431">
    <property type="entry name" value="Pyrv-formate_lyase-activ_prd"/>
</dbReference>
<proteinExistence type="predicted"/>
<dbReference type="InterPro" id="IPR058240">
    <property type="entry name" value="rSAM_sf"/>
</dbReference>
<protein>
    <submittedName>
        <fullName evidence="8">AmmeMemoRadiSam system radical SAM enzyme</fullName>
    </submittedName>
</protein>
<dbReference type="PANTHER" id="PTHR30352:SF5">
    <property type="entry name" value="PYRUVATE FORMATE-LYASE 1-ACTIVATING ENZYME"/>
    <property type="match status" value="1"/>
</dbReference>
<keyword evidence="4 6" id="KW-0408">Iron</keyword>
<dbReference type="SFLD" id="SFLDG01101">
    <property type="entry name" value="Uncharacterised_Radical_SAM_Su"/>
    <property type="match status" value="1"/>
</dbReference>
<dbReference type="InterPro" id="IPR034457">
    <property type="entry name" value="Organic_radical-activating"/>
</dbReference>
<dbReference type="AlphaFoldDB" id="A0A3R5X4U1"/>
<accession>A0A3R5X4U1</accession>
<dbReference type="CDD" id="cd01335">
    <property type="entry name" value="Radical_SAM"/>
    <property type="match status" value="1"/>
</dbReference>
<reference evidence="8 9" key="1">
    <citation type="submission" date="2019-01" db="EMBL/GenBank/DDBJ databases">
        <title>Geovibrio thiophilus DSM 11263, complete genome.</title>
        <authorList>
            <person name="Spring S."/>
            <person name="Bunk B."/>
            <person name="Sproer C."/>
        </authorList>
    </citation>
    <scope>NUCLEOTIDE SEQUENCE [LARGE SCALE GENOMIC DNA]</scope>
    <source>
        <strain evidence="8 9">DSM 11263</strain>
    </source>
</reference>
<evidence type="ECO:0000256" key="6">
    <source>
        <dbReference type="PIRSR" id="PIRSR004869-50"/>
    </source>
</evidence>
<dbReference type="InterPro" id="IPR007197">
    <property type="entry name" value="rSAM"/>
</dbReference>
<dbReference type="OrthoDB" id="9778883at2"/>
<dbReference type="InterPro" id="IPR027596">
    <property type="entry name" value="AmmeMemoSam_rS"/>
</dbReference>
<dbReference type="GO" id="GO:0046872">
    <property type="term" value="F:metal ion binding"/>
    <property type="evidence" value="ECO:0007669"/>
    <property type="project" value="UniProtKB-KW"/>
</dbReference>
<feature type="binding site" evidence="6">
    <location>
        <position position="86"/>
    </location>
    <ligand>
        <name>[4Fe-4S] cluster</name>
        <dbReference type="ChEBI" id="CHEBI:49883"/>
        <note>4Fe-4S-S-AdoMet</note>
    </ligand>
</feature>
<dbReference type="SUPFAM" id="SSF102114">
    <property type="entry name" value="Radical SAM enzymes"/>
    <property type="match status" value="1"/>
</dbReference>
<dbReference type="PROSITE" id="PS51918">
    <property type="entry name" value="RADICAL_SAM"/>
    <property type="match status" value="1"/>
</dbReference>
<dbReference type="Gene3D" id="3.20.20.70">
    <property type="entry name" value="Aldolase class I"/>
    <property type="match status" value="1"/>
</dbReference>
<gene>
    <name evidence="8" type="primary">amrS</name>
    <name evidence="8" type="ORF">EP073_08060</name>
</gene>
<keyword evidence="9" id="KW-1185">Reference proteome</keyword>
<dbReference type="InterPro" id="IPR013785">
    <property type="entry name" value="Aldolase_TIM"/>
</dbReference>
<dbReference type="GO" id="GO:0051539">
    <property type="term" value="F:4 iron, 4 sulfur cluster binding"/>
    <property type="evidence" value="ECO:0007669"/>
    <property type="project" value="UniProtKB-KW"/>
</dbReference>